<keyword evidence="1" id="KW-1133">Transmembrane helix</keyword>
<keyword evidence="1" id="KW-0812">Transmembrane</keyword>
<feature type="transmembrane region" description="Helical" evidence="1">
    <location>
        <begin position="12"/>
        <end position="31"/>
    </location>
</feature>
<feature type="transmembrane region" description="Helical" evidence="1">
    <location>
        <begin position="235"/>
        <end position="254"/>
    </location>
</feature>
<evidence type="ECO:0000313" key="3">
    <source>
        <dbReference type="Proteomes" id="UP000327030"/>
    </source>
</evidence>
<dbReference type="RefSeq" id="WP_151623248.1">
    <property type="nucleotide sequence ID" value="NZ_CP043028.1"/>
</dbReference>
<dbReference type="Pfam" id="PF05857">
    <property type="entry name" value="TraX"/>
    <property type="match status" value="1"/>
</dbReference>
<dbReference type="OrthoDB" id="9781069at2"/>
<dbReference type="AlphaFoldDB" id="A0A5P6VQ22"/>
<evidence type="ECO:0000256" key="1">
    <source>
        <dbReference type="SAM" id="Phobius"/>
    </source>
</evidence>
<sequence>MEKKRLEFTGTGLKLIAVITMFIDHIGAGILEKSEAAQLAIENFWPWNYNSFDNIFRAIGRMAFPIYCFMLVEGFFHTKSRLKYAQRLLFIAVISEVPFDMLFRLSYFDFRYNNVLWELLLGLGVLCGLDYANNKDFSFTEKRWANDGLMVIVMLIGMGIGYLTHLDYSMSGICCISVMYKYYGTTKKDRLKSFGMGQLMLSLFNFFELPAFLMLLPMSRYEGHRGRDSKAMRTFFYFFYPAHIVVLYVIRTLLFG</sequence>
<dbReference type="EMBL" id="CP043028">
    <property type="protein sequence ID" value="QFJ54785.1"/>
    <property type="molecule type" value="Genomic_DNA"/>
</dbReference>
<dbReference type="KEGG" id="pxv:FXF36_07940"/>
<gene>
    <name evidence="2" type="ORF">FXF36_07940</name>
</gene>
<feature type="transmembrane region" description="Helical" evidence="1">
    <location>
        <begin position="114"/>
        <end position="132"/>
    </location>
</feature>
<name>A0A5P6VQ22_PSEXY</name>
<keyword evidence="1" id="KW-0472">Membrane</keyword>
<feature type="transmembrane region" description="Helical" evidence="1">
    <location>
        <begin position="55"/>
        <end position="76"/>
    </location>
</feature>
<feature type="transmembrane region" description="Helical" evidence="1">
    <location>
        <begin position="196"/>
        <end position="215"/>
    </location>
</feature>
<reference evidence="3" key="1">
    <citation type="submission" date="2019-08" db="EMBL/GenBank/DDBJ databases">
        <title>Complete Genome Sequence of the Polysaccharide-Degrading Rumen Bacterium Pseudobutyrivibrio xylanivorans MA3014.</title>
        <authorList>
            <person name="Palevich N."/>
            <person name="Maclean P.H."/>
            <person name="Kelly W.J."/>
            <person name="Leahy S.C."/>
            <person name="Rakonjac J."/>
            <person name="Attwood G.T."/>
        </authorList>
    </citation>
    <scope>NUCLEOTIDE SEQUENCE [LARGE SCALE GENOMIC DNA]</scope>
    <source>
        <strain evidence="3">MA3014</strain>
    </source>
</reference>
<dbReference type="InterPro" id="IPR008875">
    <property type="entry name" value="TraX"/>
</dbReference>
<evidence type="ECO:0000313" key="2">
    <source>
        <dbReference type="EMBL" id="QFJ54785.1"/>
    </source>
</evidence>
<dbReference type="Proteomes" id="UP000327030">
    <property type="component" value="Chromosome 1"/>
</dbReference>
<feature type="transmembrane region" description="Helical" evidence="1">
    <location>
        <begin position="144"/>
        <end position="162"/>
    </location>
</feature>
<protein>
    <submittedName>
        <fullName evidence="2">Conjugal transfer protein TraX</fullName>
    </submittedName>
</protein>
<organism evidence="2 3">
    <name type="scientific">Pseudobutyrivibrio xylanivorans</name>
    <dbReference type="NCBI Taxonomy" id="185007"/>
    <lineage>
        <taxon>Bacteria</taxon>
        <taxon>Bacillati</taxon>
        <taxon>Bacillota</taxon>
        <taxon>Clostridia</taxon>
        <taxon>Lachnospirales</taxon>
        <taxon>Lachnospiraceae</taxon>
        <taxon>Pseudobutyrivibrio</taxon>
    </lineage>
</organism>
<feature type="transmembrane region" description="Helical" evidence="1">
    <location>
        <begin position="88"/>
        <end position="108"/>
    </location>
</feature>
<accession>A0A5P6VQ22</accession>
<proteinExistence type="predicted"/>